<dbReference type="PANTHER" id="PTHR13393">
    <property type="entry name" value="SAM-DEPENDENT METHYLTRANSFERASE"/>
    <property type="match status" value="1"/>
</dbReference>
<evidence type="ECO:0000256" key="2">
    <source>
        <dbReference type="ARBA" id="ARBA00022679"/>
    </source>
</evidence>
<sequence length="433" mass="48805">MENARSLYRNDVDFAALALQSRDFAKYLKPKSQLDFSDPAAVRQLTTTLLEQDFHLKVEIPEDRLCPPVPNRLNYILWLQDLLDSTTGELKSGYDSNREVIGLDIGTGCISIYPLLGCTIRPGWKFVATDIDSNNICSSQHNVRLNNLEHRIRVINTDAEGPLFPLDKLGHETLDFTMCNPPFYTSRDELIQSAEQKARPPFSACTGAEVEMVTRGGEVAFVKRMIDESLVLRDRIQWYTSMLGKLSSVSALVEMLMQHDNHNYAVTEFVQGNKTKRWALAWSWGNKRPIMTAARGIPGFPKHLLPFPADYAFTLAPGTSIDTASAILNSEFDSLPWFWSWDEDASAGTGLAAENVWSRQARRKMKLAGQEGAGRLKDVPAQVQLGVRVYLRLLRGQKLEDKEVQVLVRWTQGTDSVLFESFCGMVKRKLEAK</sequence>
<dbReference type="Pfam" id="PF05971">
    <property type="entry name" value="Methyltransf_10"/>
    <property type="match status" value="1"/>
</dbReference>
<dbReference type="AlphaFoldDB" id="A0A1F5LWP8"/>
<dbReference type="GeneID" id="34572037"/>
<dbReference type="PANTHER" id="PTHR13393:SF0">
    <property type="entry name" value="RNA N6-ADENOSINE-METHYLTRANSFERASE METTL16"/>
    <property type="match status" value="1"/>
</dbReference>
<evidence type="ECO:0000313" key="4">
    <source>
        <dbReference type="Proteomes" id="UP000177622"/>
    </source>
</evidence>
<evidence type="ECO:0008006" key="5">
    <source>
        <dbReference type="Google" id="ProtNLM"/>
    </source>
</evidence>
<dbReference type="InterPro" id="IPR010286">
    <property type="entry name" value="METTL16/RlmF"/>
</dbReference>
<dbReference type="Proteomes" id="UP000177622">
    <property type="component" value="Unassembled WGS sequence"/>
</dbReference>
<dbReference type="EMBL" id="LXJU01000002">
    <property type="protein sequence ID" value="OGE57583.1"/>
    <property type="molecule type" value="Genomic_DNA"/>
</dbReference>
<keyword evidence="4" id="KW-1185">Reference proteome</keyword>
<organism evidence="3 4">
    <name type="scientific">Penicillium arizonense</name>
    <dbReference type="NCBI Taxonomy" id="1835702"/>
    <lineage>
        <taxon>Eukaryota</taxon>
        <taxon>Fungi</taxon>
        <taxon>Dikarya</taxon>
        <taxon>Ascomycota</taxon>
        <taxon>Pezizomycotina</taxon>
        <taxon>Eurotiomycetes</taxon>
        <taxon>Eurotiomycetidae</taxon>
        <taxon>Eurotiales</taxon>
        <taxon>Aspergillaceae</taxon>
        <taxon>Penicillium</taxon>
    </lineage>
</organism>
<keyword evidence="1" id="KW-0489">Methyltransferase</keyword>
<accession>A0A1F5LWP8</accession>
<gene>
    <name evidence="3" type="ORF">PENARI_c002G02432</name>
</gene>
<keyword evidence="2" id="KW-0808">Transferase</keyword>
<reference evidence="3 4" key="1">
    <citation type="journal article" date="2016" name="Sci. Rep.">
        <title>Penicillium arizonense, a new, genome sequenced fungal species, reveals a high chemical diversity in secreted metabolites.</title>
        <authorList>
            <person name="Grijseels S."/>
            <person name="Nielsen J.C."/>
            <person name="Randelovic M."/>
            <person name="Nielsen J."/>
            <person name="Nielsen K.F."/>
            <person name="Workman M."/>
            <person name="Frisvad J.C."/>
        </authorList>
    </citation>
    <scope>NUCLEOTIDE SEQUENCE [LARGE SCALE GENOMIC DNA]</scope>
    <source>
        <strain evidence="3 4">CBS 141311</strain>
    </source>
</reference>
<dbReference type="STRING" id="1835702.A0A1F5LWP8"/>
<dbReference type="RefSeq" id="XP_022493006.1">
    <property type="nucleotide sequence ID" value="XM_022627303.1"/>
</dbReference>
<dbReference type="GO" id="GO:0005634">
    <property type="term" value="C:nucleus"/>
    <property type="evidence" value="ECO:0007669"/>
    <property type="project" value="TreeGrafter"/>
</dbReference>
<dbReference type="InterPro" id="IPR029063">
    <property type="entry name" value="SAM-dependent_MTases_sf"/>
</dbReference>
<evidence type="ECO:0000313" key="3">
    <source>
        <dbReference type="EMBL" id="OGE57583.1"/>
    </source>
</evidence>
<evidence type="ECO:0000256" key="1">
    <source>
        <dbReference type="ARBA" id="ARBA00022603"/>
    </source>
</evidence>
<dbReference type="SUPFAM" id="SSF53335">
    <property type="entry name" value="S-adenosyl-L-methionine-dependent methyltransferases"/>
    <property type="match status" value="1"/>
</dbReference>
<dbReference type="GO" id="GO:0008168">
    <property type="term" value="F:methyltransferase activity"/>
    <property type="evidence" value="ECO:0007669"/>
    <property type="project" value="UniProtKB-KW"/>
</dbReference>
<dbReference type="OrthoDB" id="514248at2759"/>
<name>A0A1F5LWP8_PENAI</name>
<dbReference type="Gene3D" id="3.40.50.150">
    <property type="entry name" value="Vaccinia Virus protein VP39"/>
    <property type="match status" value="1"/>
</dbReference>
<dbReference type="CDD" id="cd02440">
    <property type="entry name" value="AdoMet_MTases"/>
    <property type="match status" value="1"/>
</dbReference>
<proteinExistence type="predicted"/>
<dbReference type="FunFam" id="3.40.50.150:FF:000813">
    <property type="match status" value="1"/>
</dbReference>
<dbReference type="GO" id="GO:0070475">
    <property type="term" value="P:rRNA base methylation"/>
    <property type="evidence" value="ECO:0007669"/>
    <property type="project" value="TreeGrafter"/>
</dbReference>
<protein>
    <recommendedName>
        <fullName evidence="5">U6 small nuclear RNA (adenine-(43)-N(6))-methyltransferase</fullName>
    </recommendedName>
</protein>
<comment type="caution">
    <text evidence="3">The sequence shown here is derived from an EMBL/GenBank/DDBJ whole genome shotgun (WGS) entry which is preliminary data.</text>
</comment>